<keyword evidence="1" id="KW-1133">Transmembrane helix</keyword>
<protein>
    <submittedName>
        <fullName evidence="2">DUF4811 domain-containing protein</fullName>
    </submittedName>
</protein>
<accession>A0ABS3L9M8</accession>
<dbReference type="InterPro" id="IPR032083">
    <property type="entry name" value="DUF4811"/>
</dbReference>
<evidence type="ECO:0000313" key="2">
    <source>
        <dbReference type="EMBL" id="MBO1306343.1"/>
    </source>
</evidence>
<proteinExistence type="predicted"/>
<gene>
    <name evidence="2" type="ORF">JZO70_09240</name>
</gene>
<keyword evidence="1" id="KW-0812">Transmembrane</keyword>
<dbReference type="RefSeq" id="WP_207673274.1">
    <property type="nucleotide sequence ID" value="NZ_JAFREM010000015.1"/>
</dbReference>
<reference evidence="2 3" key="1">
    <citation type="submission" date="2021-03" db="EMBL/GenBank/DDBJ databases">
        <title>Enterococcal diversity collection.</title>
        <authorList>
            <person name="Gilmore M.S."/>
            <person name="Schwartzman J."/>
            <person name="Van Tyne D."/>
            <person name="Martin M."/>
            <person name="Earl A.M."/>
            <person name="Manson A.L."/>
            <person name="Straub T."/>
            <person name="Salamzade R."/>
            <person name="Saavedra J."/>
            <person name="Lebreton F."/>
            <person name="Prichula J."/>
            <person name="Schaufler K."/>
            <person name="Gaca A."/>
            <person name="Sgardioli B."/>
            <person name="Wagenaar J."/>
            <person name="Strong T."/>
        </authorList>
    </citation>
    <scope>NUCLEOTIDE SEQUENCE [LARGE SCALE GENOMIC DNA]</scope>
    <source>
        <strain evidence="2 3">669A</strain>
    </source>
</reference>
<dbReference type="Proteomes" id="UP000664601">
    <property type="component" value="Unassembled WGS sequence"/>
</dbReference>
<name>A0ABS3L9M8_9ENTE</name>
<dbReference type="Pfam" id="PF16069">
    <property type="entry name" value="DUF4811"/>
    <property type="match status" value="1"/>
</dbReference>
<keyword evidence="1" id="KW-0472">Membrane</keyword>
<evidence type="ECO:0000256" key="1">
    <source>
        <dbReference type="SAM" id="Phobius"/>
    </source>
</evidence>
<sequence>MIFVVTILSVLAFALTNIFAKKHWQTGLSVLFAAIFLVSLGFITANDHYHYGMKKVTETTVKPLVSSADGQQGNMLLYQPLGNGTEKVYLYKTTKDQKKPKATGTDLVANHLKTNQKKAQLIEKITYWTYKNDTAKRWFNLTSKDHELVKEDNTFEVSDDWFVLTTDQAKKLAKLAADNQSAMAEQAKAFVQEKVGQAMTQNPSLDQAAQQQIAKQATADYQKEAMTKLIAEVTQ</sequence>
<keyword evidence="3" id="KW-1185">Reference proteome</keyword>
<dbReference type="EMBL" id="JAFREM010000015">
    <property type="protein sequence ID" value="MBO1306343.1"/>
    <property type="molecule type" value="Genomic_DNA"/>
</dbReference>
<organism evidence="2 3">
    <name type="scientific">Candidatus Enterococcus moelleringii</name>
    <dbReference type="NCBI Taxonomy" id="2815325"/>
    <lineage>
        <taxon>Bacteria</taxon>
        <taxon>Bacillati</taxon>
        <taxon>Bacillota</taxon>
        <taxon>Bacilli</taxon>
        <taxon>Lactobacillales</taxon>
        <taxon>Enterococcaceae</taxon>
        <taxon>Enterococcus</taxon>
    </lineage>
</organism>
<comment type="caution">
    <text evidence="2">The sequence shown here is derived from an EMBL/GenBank/DDBJ whole genome shotgun (WGS) entry which is preliminary data.</text>
</comment>
<feature type="transmembrane region" description="Helical" evidence="1">
    <location>
        <begin position="30"/>
        <end position="49"/>
    </location>
</feature>
<evidence type="ECO:0000313" key="3">
    <source>
        <dbReference type="Proteomes" id="UP000664601"/>
    </source>
</evidence>